<gene>
    <name evidence="2" type="ORF">AXF14_09840</name>
</gene>
<name>A0A0X8JFV2_ACTRD</name>
<dbReference type="STRING" id="111015.AXF14_09840"/>
<reference evidence="3" key="1">
    <citation type="submission" date="2016-02" db="EMBL/GenBank/DDBJ databases">
        <authorList>
            <person name="Holder M.E."/>
            <person name="Ajami N.J."/>
            <person name="Petrosino J.F."/>
        </authorList>
    </citation>
    <scope>NUCLEOTIDE SEQUENCE [LARGE SCALE GENOMIC DNA]</scope>
    <source>
        <strain evidence="3">CCUG 36733</strain>
    </source>
</reference>
<keyword evidence="1" id="KW-0472">Membrane</keyword>
<organism evidence="2 3">
    <name type="scientific">Actinomyces radicidentis</name>
    <dbReference type="NCBI Taxonomy" id="111015"/>
    <lineage>
        <taxon>Bacteria</taxon>
        <taxon>Bacillati</taxon>
        <taxon>Actinomycetota</taxon>
        <taxon>Actinomycetes</taxon>
        <taxon>Actinomycetales</taxon>
        <taxon>Actinomycetaceae</taxon>
        <taxon>Actinomyces</taxon>
    </lineage>
</organism>
<dbReference type="RefSeq" id="WP_067942884.1">
    <property type="nucleotide sequence ID" value="NZ_CP014228.1"/>
</dbReference>
<protein>
    <submittedName>
        <fullName evidence="2">Uncharacterized protein</fullName>
    </submittedName>
</protein>
<proteinExistence type="predicted"/>
<evidence type="ECO:0000256" key="1">
    <source>
        <dbReference type="SAM" id="Phobius"/>
    </source>
</evidence>
<dbReference type="Proteomes" id="UP000065220">
    <property type="component" value="Chromosome"/>
</dbReference>
<dbReference type="EMBL" id="CP014228">
    <property type="protein sequence ID" value="AMD87827.1"/>
    <property type="molecule type" value="Genomic_DNA"/>
</dbReference>
<feature type="transmembrane region" description="Helical" evidence="1">
    <location>
        <begin position="36"/>
        <end position="54"/>
    </location>
</feature>
<dbReference type="KEGG" id="ard:AXF14_09840"/>
<evidence type="ECO:0000313" key="3">
    <source>
        <dbReference type="Proteomes" id="UP000065220"/>
    </source>
</evidence>
<dbReference type="OrthoDB" id="677174at2"/>
<dbReference type="AlphaFoldDB" id="A0A0X8JFV2"/>
<accession>A0A0X8JFV2</accession>
<keyword evidence="3" id="KW-1185">Reference proteome</keyword>
<feature type="transmembrane region" description="Helical" evidence="1">
    <location>
        <begin position="6"/>
        <end position="24"/>
    </location>
</feature>
<evidence type="ECO:0000313" key="2">
    <source>
        <dbReference type="EMBL" id="AMD87827.1"/>
    </source>
</evidence>
<keyword evidence="1" id="KW-0812">Transmembrane</keyword>
<keyword evidence="1" id="KW-1133">Transmembrane helix</keyword>
<sequence length="214" mass="23134">MADIPWWEIIGWTGSVLVVLSLMVPSVRRFRRLNLAGSLIATVYNAVFGIWPYAAGNAAITIIDLYWPLRLRRAGERRYSVCPARPDDAVVAGFVERHRSGIEQAYPGALDRLGRSSARTCFLTLCDDEVVGLFAMESVDDGAAQGAPATARVLVDWVTDRFRDLKPGRALYAHPALAATGVSALVVDPAAVADPGYFARMGFVPGDGVLSRAL</sequence>